<dbReference type="GO" id="GO:0008168">
    <property type="term" value="F:methyltransferase activity"/>
    <property type="evidence" value="ECO:0007669"/>
    <property type="project" value="UniProtKB-KW"/>
</dbReference>
<organism evidence="5 6">
    <name type="scientific">Galbibacter pacificus</name>
    <dbReference type="NCBI Taxonomy" id="2996052"/>
    <lineage>
        <taxon>Bacteria</taxon>
        <taxon>Pseudomonadati</taxon>
        <taxon>Bacteroidota</taxon>
        <taxon>Flavobacteriia</taxon>
        <taxon>Flavobacteriales</taxon>
        <taxon>Flavobacteriaceae</taxon>
        <taxon>Galbibacter</taxon>
    </lineage>
</organism>
<gene>
    <name evidence="5" type="ORF">OSR52_03560</name>
</gene>
<evidence type="ECO:0000313" key="5">
    <source>
        <dbReference type="EMBL" id="MDG3584933.1"/>
    </source>
</evidence>
<reference evidence="5" key="1">
    <citation type="submission" date="2022-11" db="EMBL/GenBank/DDBJ databases">
        <title>High-quality draft genome sequence of Galbibacter sp. strain CMA-7.</title>
        <authorList>
            <person name="Wei L."/>
            <person name="Dong C."/>
            <person name="Shao Z."/>
        </authorList>
    </citation>
    <scope>NUCLEOTIDE SEQUENCE</scope>
    <source>
        <strain evidence="5">CMA-7</strain>
    </source>
</reference>
<proteinExistence type="inferred from homology"/>
<evidence type="ECO:0000313" key="6">
    <source>
        <dbReference type="Proteomes" id="UP001153642"/>
    </source>
</evidence>
<dbReference type="Proteomes" id="UP001153642">
    <property type="component" value="Unassembled WGS sequence"/>
</dbReference>
<dbReference type="PANTHER" id="PTHR44942:SF4">
    <property type="entry name" value="METHYLTRANSFERASE TYPE 11 DOMAIN-CONTAINING PROTEIN"/>
    <property type="match status" value="1"/>
</dbReference>
<evidence type="ECO:0000259" key="4">
    <source>
        <dbReference type="Pfam" id="PF08241"/>
    </source>
</evidence>
<keyword evidence="3" id="KW-0808">Transferase</keyword>
<evidence type="ECO:0000256" key="1">
    <source>
        <dbReference type="ARBA" id="ARBA00008361"/>
    </source>
</evidence>
<comment type="similarity">
    <text evidence="1">Belongs to the methyltransferase superfamily.</text>
</comment>
<sequence length="244" mass="27889">MKKKIDRFSTAANLYLKYRPVFPKKFLTEICNLANGHGNALDVGTGNGQVAMVLSTFFKNVEAIDISKEQLNNAVKKSNIHYHVSRAEQTSFSSHQFNIITVGQAFHWFDFNAFYKEAARIIKPGGILAIFGYGLIEGTPIFNQKIKAFYQKTEPYWDPERAYIDAQYKNIDFPYTDIALSKPYYIEVTWTAAQLKGYLNSWSAIKKIKKDNPVDAFIKEITAAPTEKLTLKFPVFYRIARIGQ</sequence>
<dbReference type="PANTHER" id="PTHR44942">
    <property type="entry name" value="METHYLTRANSF_11 DOMAIN-CONTAINING PROTEIN"/>
    <property type="match status" value="1"/>
</dbReference>
<dbReference type="InterPro" id="IPR051052">
    <property type="entry name" value="Diverse_substrate_MTase"/>
</dbReference>
<protein>
    <submittedName>
        <fullName evidence="5">Class I SAM-dependent methyltransferase</fullName>
    </submittedName>
</protein>
<evidence type="ECO:0000256" key="3">
    <source>
        <dbReference type="ARBA" id="ARBA00022679"/>
    </source>
</evidence>
<accession>A0ABT6FNU4</accession>
<feature type="domain" description="Methyltransferase type 11" evidence="4">
    <location>
        <begin position="41"/>
        <end position="130"/>
    </location>
</feature>
<dbReference type="GO" id="GO:0032259">
    <property type="term" value="P:methylation"/>
    <property type="evidence" value="ECO:0007669"/>
    <property type="project" value="UniProtKB-KW"/>
</dbReference>
<dbReference type="InterPro" id="IPR029063">
    <property type="entry name" value="SAM-dependent_MTases_sf"/>
</dbReference>
<dbReference type="CDD" id="cd02440">
    <property type="entry name" value="AdoMet_MTases"/>
    <property type="match status" value="1"/>
</dbReference>
<dbReference type="Gene3D" id="3.40.50.150">
    <property type="entry name" value="Vaccinia Virus protein VP39"/>
    <property type="match status" value="1"/>
</dbReference>
<dbReference type="Pfam" id="PF08241">
    <property type="entry name" value="Methyltransf_11"/>
    <property type="match status" value="1"/>
</dbReference>
<dbReference type="RefSeq" id="WP_277898669.1">
    <property type="nucleotide sequence ID" value="NZ_JAPMUA010000001.1"/>
</dbReference>
<dbReference type="SUPFAM" id="SSF53335">
    <property type="entry name" value="S-adenosyl-L-methionine-dependent methyltransferases"/>
    <property type="match status" value="1"/>
</dbReference>
<keyword evidence="6" id="KW-1185">Reference proteome</keyword>
<comment type="caution">
    <text evidence="5">The sequence shown here is derived from an EMBL/GenBank/DDBJ whole genome shotgun (WGS) entry which is preliminary data.</text>
</comment>
<dbReference type="EMBL" id="JAPMUA010000001">
    <property type="protein sequence ID" value="MDG3584933.1"/>
    <property type="molecule type" value="Genomic_DNA"/>
</dbReference>
<dbReference type="InterPro" id="IPR013216">
    <property type="entry name" value="Methyltransf_11"/>
</dbReference>
<keyword evidence="2 5" id="KW-0489">Methyltransferase</keyword>
<name>A0ABT6FNU4_9FLAO</name>
<evidence type="ECO:0000256" key="2">
    <source>
        <dbReference type="ARBA" id="ARBA00022603"/>
    </source>
</evidence>